<comment type="caution">
    <text evidence="4">The sequence shown here is derived from an EMBL/GenBank/DDBJ whole genome shotgun (WGS) entry which is preliminary data.</text>
</comment>
<keyword evidence="1" id="KW-0472">Membrane</keyword>
<evidence type="ECO:0000313" key="4">
    <source>
        <dbReference type="EMBL" id="MFC5914747.1"/>
    </source>
</evidence>
<dbReference type="RefSeq" id="WP_344517118.1">
    <property type="nucleotide sequence ID" value="NZ_BAAATU010000058.1"/>
</dbReference>
<feature type="transmembrane region" description="Helical" evidence="1">
    <location>
        <begin position="447"/>
        <end position="469"/>
    </location>
</feature>
<keyword evidence="5" id="KW-1185">Reference proteome</keyword>
<feature type="transmembrane region" description="Helical" evidence="1">
    <location>
        <begin position="409"/>
        <end position="426"/>
    </location>
</feature>
<gene>
    <name evidence="4" type="ORF">ACFP1B_15105</name>
</gene>
<keyword evidence="1" id="KW-1133">Transmembrane helix</keyword>
<feature type="domain" description="CASPASE and TPR Repeat-Associated N-terminal" evidence="2">
    <location>
        <begin position="10"/>
        <end position="213"/>
    </location>
</feature>
<evidence type="ECO:0000256" key="1">
    <source>
        <dbReference type="SAM" id="Phobius"/>
    </source>
</evidence>
<name>A0ABW1GM67_9ACTN</name>
<dbReference type="Pfam" id="PF20270">
    <property type="entry name" value="CATRA-C"/>
    <property type="match status" value="1"/>
</dbReference>
<protein>
    <submittedName>
        <fullName evidence="4">CATRA conflict system CASPASE/TPR repeat-associated protein</fullName>
    </submittedName>
</protein>
<accession>A0ABW1GM67</accession>
<sequence length="501" mass="52535">MPRSRFEGHALIVHTFVPLAAAVRDEVGGERSVRRFWERLGNRLGVTDPVSGFGAAELPALAPSTAAGSAAGHALLAAGQCTGPSPAQAFAYRRGDAIGITVVLFPGPGVSWGDLCRRWEGVAPLPERLGSSTTYVHRVLVSGRTPPGAGRLDRLLGSVPTAGASASPEGNWRRSPDGYLVRLVRSAGPGTIGTAVVVGPASREEDFDAWLWHIGPSGAVAPFLRCLEGAARLRHHASVHRAHQPALHSLCGRLSAASERLAGLCGHVLAAGSGPDELIAADASIAALYVGDQGLNQSLRDLRDMRQSVRITLDSLAELLPSAAGAGTDPDQVLGRSLLALIDDDIAHAESVKREADEISRTTESIVRQRLALLQQRTTVVQGAVLGSLLTALAAVQTLSYELPLPGSLHAPSITWLSVLALLLPVQLMRWRRADGRARRPAGFDRVSVLCMGATTGWLGASVFSVAVLHVPARPVVSAGCAVVCALGSVLADRRWVSRAA</sequence>
<organism evidence="4 5">
    <name type="scientific">Streptomyces pulveraceus</name>
    <dbReference type="NCBI Taxonomy" id="68258"/>
    <lineage>
        <taxon>Bacteria</taxon>
        <taxon>Bacillati</taxon>
        <taxon>Actinomycetota</taxon>
        <taxon>Actinomycetes</taxon>
        <taxon>Kitasatosporales</taxon>
        <taxon>Streptomycetaceae</taxon>
        <taxon>Streptomyces</taxon>
    </lineage>
</organism>
<proteinExistence type="predicted"/>
<dbReference type="NCBIfam" id="NF038357">
    <property type="entry name" value="BN6_48550_fam"/>
    <property type="match status" value="1"/>
</dbReference>
<reference evidence="5" key="1">
    <citation type="journal article" date="2019" name="Int. J. Syst. Evol. Microbiol.">
        <title>The Global Catalogue of Microorganisms (GCM) 10K type strain sequencing project: providing services to taxonomists for standard genome sequencing and annotation.</title>
        <authorList>
            <consortium name="The Broad Institute Genomics Platform"/>
            <consortium name="The Broad Institute Genome Sequencing Center for Infectious Disease"/>
            <person name="Wu L."/>
            <person name="Ma J."/>
        </authorList>
    </citation>
    <scope>NUCLEOTIDE SEQUENCE [LARGE SCALE GENOMIC DNA]</scope>
    <source>
        <strain evidence="5">JCM 4147</strain>
    </source>
</reference>
<feature type="domain" description="CASPASE and TPR Repeat-Associated C-terminal" evidence="3">
    <location>
        <begin position="222"/>
        <end position="356"/>
    </location>
</feature>
<dbReference type="InterPro" id="IPR046923">
    <property type="entry name" value="CATRA-C"/>
</dbReference>
<dbReference type="InterPro" id="IPR046922">
    <property type="entry name" value="CATRA-N"/>
</dbReference>
<feature type="transmembrane region" description="Helical" evidence="1">
    <location>
        <begin position="475"/>
        <end position="492"/>
    </location>
</feature>
<keyword evidence="1" id="KW-0812">Transmembrane</keyword>
<evidence type="ECO:0000313" key="5">
    <source>
        <dbReference type="Proteomes" id="UP001596200"/>
    </source>
</evidence>
<evidence type="ECO:0000259" key="3">
    <source>
        <dbReference type="Pfam" id="PF20270"/>
    </source>
</evidence>
<dbReference type="Proteomes" id="UP001596200">
    <property type="component" value="Unassembled WGS sequence"/>
</dbReference>
<dbReference type="EMBL" id="JBHSPU010000014">
    <property type="protein sequence ID" value="MFC5914747.1"/>
    <property type="molecule type" value="Genomic_DNA"/>
</dbReference>
<evidence type="ECO:0000259" key="2">
    <source>
        <dbReference type="Pfam" id="PF20269"/>
    </source>
</evidence>
<dbReference type="Pfam" id="PF20269">
    <property type="entry name" value="CATRA-N"/>
    <property type="match status" value="1"/>
</dbReference>